<dbReference type="Proteomes" id="UP000567179">
    <property type="component" value="Unassembled WGS sequence"/>
</dbReference>
<dbReference type="InterPro" id="IPR045340">
    <property type="entry name" value="DUF6533"/>
</dbReference>
<sequence length="305" mass="34188">MADAAAKMAATLAFAQKIIDSGSLTIRVPYVDMAACVIFVWDYILTFELEFEHIWKAKWNVIKVVYLVQRYLPFIDSCYLGMYRQLAYHIPLKECRILPFASGLTSIVGISLAESFRVYAVWARNKYIAMGLIIVGMVLTGMAGMSIYADSLKFFDLSTVGLNRPGCFVIAAGGGNSIVLIWTALMAWNTLTMVLMLIPGYRVYRTGIKSELWSVLFKDVLSILNIIFATNPRPALRVVITVLERTLHTVLASRVTLHMREQVTRGREKTAATEVELQTTRINFYHPSKQADNSTVQPLSSVLVV</sequence>
<feature type="domain" description="DUF6533" evidence="2">
    <location>
        <begin position="30"/>
        <end position="75"/>
    </location>
</feature>
<feature type="transmembrane region" description="Helical" evidence="1">
    <location>
        <begin position="127"/>
        <end position="148"/>
    </location>
</feature>
<comment type="caution">
    <text evidence="3">The sequence shown here is derived from an EMBL/GenBank/DDBJ whole genome shotgun (WGS) entry which is preliminary data.</text>
</comment>
<feature type="transmembrane region" description="Helical" evidence="1">
    <location>
        <begin position="168"/>
        <end position="198"/>
    </location>
</feature>
<dbReference type="EMBL" id="JAACJJ010000014">
    <property type="protein sequence ID" value="KAF5326998.1"/>
    <property type="molecule type" value="Genomic_DNA"/>
</dbReference>
<dbReference type="AlphaFoldDB" id="A0A8H5F8E5"/>
<organism evidence="3 4">
    <name type="scientific">Psilocybe cf. subviscida</name>
    <dbReference type="NCBI Taxonomy" id="2480587"/>
    <lineage>
        <taxon>Eukaryota</taxon>
        <taxon>Fungi</taxon>
        <taxon>Dikarya</taxon>
        <taxon>Basidiomycota</taxon>
        <taxon>Agaricomycotina</taxon>
        <taxon>Agaricomycetes</taxon>
        <taxon>Agaricomycetidae</taxon>
        <taxon>Agaricales</taxon>
        <taxon>Agaricineae</taxon>
        <taxon>Strophariaceae</taxon>
        <taxon>Psilocybe</taxon>
    </lineage>
</organism>
<dbReference type="Pfam" id="PF20151">
    <property type="entry name" value="DUF6533"/>
    <property type="match status" value="1"/>
</dbReference>
<protein>
    <recommendedName>
        <fullName evidence="2">DUF6533 domain-containing protein</fullName>
    </recommendedName>
</protein>
<dbReference type="OrthoDB" id="2958007at2759"/>
<name>A0A8H5F8E5_9AGAR</name>
<accession>A0A8H5F8E5</accession>
<evidence type="ECO:0000313" key="4">
    <source>
        <dbReference type="Proteomes" id="UP000567179"/>
    </source>
</evidence>
<evidence type="ECO:0000313" key="3">
    <source>
        <dbReference type="EMBL" id="KAF5326998.1"/>
    </source>
</evidence>
<keyword evidence="4" id="KW-1185">Reference proteome</keyword>
<keyword evidence="1" id="KW-0472">Membrane</keyword>
<gene>
    <name evidence="3" type="ORF">D9619_004739</name>
</gene>
<evidence type="ECO:0000256" key="1">
    <source>
        <dbReference type="SAM" id="Phobius"/>
    </source>
</evidence>
<keyword evidence="1" id="KW-0812">Transmembrane</keyword>
<proteinExistence type="predicted"/>
<evidence type="ECO:0000259" key="2">
    <source>
        <dbReference type="Pfam" id="PF20151"/>
    </source>
</evidence>
<keyword evidence="1" id="KW-1133">Transmembrane helix</keyword>
<reference evidence="3 4" key="1">
    <citation type="journal article" date="2020" name="ISME J.">
        <title>Uncovering the hidden diversity of litter-decomposition mechanisms in mushroom-forming fungi.</title>
        <authorList>
            <person name="Floudas D."/>
            <person name="Bentzer J."/>
            <person name="Ahren D."/>
            <person name="Johansson T."/>
            <person name="Persson P."/>
            <person name="Tunlid A."/>
        </authorList>
    </citation>
    <scope>NUCLEOTIDE SEQUENCE [LARGE SCALE GENOMIC DNA]</scope>
    <source>
        <strain evidence="3 4">CBS 101986</strain>
    </source>
</reference>